<evidence type="ECO:0000313" key="4">
    <source>
        <dbReference type="Proteomes" id="UP000248926"/>
    </source>
</evidence>
<evidence type="ECO:0000256" key="2">
    <source>
        <dbReference type="SAM" id="Phobius"/>
    </source>
</evidence>
<reference evidence="3 4" key="1">
    <citation type="journal article" date="2018" name="Genet. Mol. Biol.">
        <title>The genome sequence of Dyella jiangningensis FCAV SCS01 from a lignocellulose-decomposing microbial consortium metagenome reveals potential for biotechnological applications.</title>
        <authorList>
            <person name="Desiderato J.G."/>
            <person name="Alvarenga D.O."/>
            <person name="Constancio M.T.L."/>
            <person name="Alves L.M.C."/>
            <person name="Varani A.M."/>
        </authorList>
    </citation>
    <scope>NUCLEOTIDE SEQUENCE [LARGE SCALE GENOMIC DNA]</scope>
    <source>
        <strain evidence="3 4">FCAV SCS01</strain>
    </source>
</reference>
<sequence>MDQTESGSNAGAPEASPAPPPPPGLLDDLGRFGRALHTLFGAQLRLLAAELGLARSAVHWLLAAALVAMVAAVGLGVTLLGLAGWLLAQWFGSWTWALAVLALLELGILVGAIVLFRRCMHWMTLPATRGEWNAMMREVLHRPDSQVDTRSEDAP</sequence>
<dbReference type="EMBL" id="NFZS01000001">
    <property type="protein sequence ID" value="RAO76410.1"/>
    <property type="molecule type" value="Genomic_DNA"/>
</dbReference>
<keyword evidence="2" id="KW-0812">Transmembrane</keyword>
<dbReference type="Proteomes" id="UP000248926">
    <property type="component" value="Unassembled WGS sequence"/>
</dbReference>
<keyword evidence="2" id="KW-1133">Transmembrane helix</keyword>
<comment type="caution">
    <text evidence="3">The sequence shown here is derived from an EMBL/GenBank/DDBJ whole genome shotgun (WGS) entry which is preliminary data.</text>
</comment>
<keyword evidence="4" id="KW-1185">Reference proteome</keyword>
<organism evidence="3 4">
    <name type="scientific">Dyella jiangningensis</name>
    <dbReference type="NCBI Taxonomy" id="1379159"/>
    <lineage>
        <taxon>Bacteria</taxon>
        <taxon>Pseudomonadati</taxon>
        <taxon>Pseudomonadota</taxon>
        <taxon>Gammaproteobacteria</taxon>
        <taxon>Lysobacterales</taxon>
        <taxon>Rhodanobacteraceae</taxon>
        <taxon>Dyella</taxon>
    </lineage>
</organism>
<proteinExistence type="predicted"/>
<evidence type="ECO:0000313" key="3">
    <source>
        <dbReference type="EMBL" id="RAO76410.1"/>
    </source>
</evidence>
<accession>A0A328P2M0</accession>
<feature type="region of interest" description="Disordered" evidence="1">
    <location>
        <begin position="1"/>
        <end position="23"/>
    </location>
</feature>
<name>A0A328P2M0_9GAMM</name>
<feature type="transmembrane region" description="Helical" evidence="2">
    <location>
        <begin position="94"/>
        <end position="116"/>
    </location>
</feature>
<gene>
    <name evidence="3" type="ORF">CA260_00235</name>
</gene>
<keyword evidence="2" id="KW-0472">Membrane</keyword>
<dbReference type="AlphaFoldDB" id="A0A328P2M0"/>
<feature type="transmembrane region" description="Helical" evidence="2">
    <location>
        <begin position="60"/>
        <end position="88"/>
    </location>
</feature>
<dbReference type="OrthoDB" id="5954877at2"/>
<evidence type="ECO:0000256" key="1">
    <source>
        <dbReference type="SAM" id="MobiDB-lite"/>
    </source>
</evidence>
<dbReference type="RefSeq" id="WP_111980492.1">
    <property type="nucleotide sequence ID" value="NZ_NFZS01000001.1"/>
</dbReference>
<protein>
    <submittedName>
        <fullName evidence="3">Uncharacterized protein</fullName>
    </submittedName>
</protein>
<feature type="compositionally biased region" description="Low complexity" evidence="1">
    <location>
        <begin position="1"/>
        <end position="15"/>
    </location>
</feature>